<evidence type="ECO:0000313" key="1">
    <source>
        <dbReference type="EMBL" id="MFC4872781.1"/>
    </source>
</evidence>
<reference evidence="2" key="1">
    <citation type="journal article" date="2019" name="Int. J. Syst. Evol. Microbiol.">
        <title>The Global Catalogue of Microorganisms (GCM) 10K type strain sequencing project: providing services to taxonomists for standard genome sequencing and annotation.</title>
        <authorList>
            <consortium name="The Broad Institute Genomics Platform"/>
            <consortium name="The Broad Institute Genome Sequencing Center for Infectious Disease"/>
            <person name="Wu L."/>
            <person name="Ma J."/>
        </authorList>
    </citation>
    <scope>NUCLEOTIDE SEQUENCE [LARGE SCALE GENOMIC DNA]</scope>
    <source>
        <strain evidence="2">CGMCC 4.7466</strain>
    </source>
</reference>
<dbReference type="RefSeq" id="WP_377065362.1">
    <property type="nucleotide sequence ID" value="NZ_JBHSJJ010000007.1"/>
</dbReference>
<gene>
    <name evidence="1" type="ORF">ACFPFU_13885</name>
</gene>
<proteinExistence type="predicted"/>
<protein>
    <submittedName>
        <fullName evidence="1">Uncharacterized protein</fullName>
    </submittedName>
</protein>
<comment type="caution">
    <text evidence="1">The sequence shown here is derived from an EMBL/GenBank/DDBJ whole genome shotgun (WGS) entry which is preliminary data.</text>
</comment>
<evidence type="ECO:0000313" key="2">
    <source>
        <dbReference type="Proteomes" id="UP001595818"/>
    </source>
</evidence>
<dbReference type="EMBL" id="JBHSJJ010000007">
    <property type="protein sequence ID" value="MFC4872781.1"/>
    <property type="molecule type" value="Genomic_DNA"/>
</dbReference>
<keyword evidence="2" id="KW-1185">Reference proteome</keyword>
<name>A0ABV9T2Q6_9BACT</name>
<accession>A0ABV9T2Q6</accession>
<dbReference type="Proteomes" id="UP001595818">
    <property type="component" value="Unassembled WGS sequence"/>
</dbReference>
<sequence length="272" mass="30736">MKIKNNYGKEVLVYFYKPTDTAYLAALAERSINEEETGEYREDTFLQVKISIRDGKTIFDEQIVKPGQMYDMDGDYILTKDKKFVKASVAFEKTELKTKNIKTFQFVDARDFNSETSRKISNSFSSAYSQSKGIASEYSESEEFSISGEVGGWFGNRESRGGVNGKISAGFRSQVVRGLTETYEQSVTKTWSKTVSDEFNFKPGKFYMLEVTWQVRIQEGTADYFGETTDYAVIHSAEGSLTKPAAFNSPEELPKAAKETYHSLLKSNVLKA</sequence>
<organism evidence="1 2">
    <name type="scientific">Negadavirga shengliensis</name>
    <dbReference type="NCBI Taxonomy" id="1389218"/>
    <lineage>
        <taxon>Bacteria</taxon>
        <taxon>Pseudomonadati</taxon>
        <taxon>Bacteroidota</taxon>
        <taxon>Cytophagia</taxon>
        <taxon>Cytophagales</taxon>
        <taxon>Cyclobacteriaceae</taxon>
        <taxon>Negadavirga</taxon>
    </lineage>
</organism>